<name>M2RR81_CERS8</name>
<reference evidence="1 2" key="1">
    <citation type="journal article" date="2012" name="Proc. Natl. Acad. Sci. U.S.A.">
        <title>Comparative genomics of Ceriporiopsis subvermispora and Phanerochaete chrysosporium provide insight into selective ligninolysis.</title>
        <authorList>
            <person name="Fernandez-Fueyo E."/>
            <person name="Ruiz-Duenas F.J."/>
            <person name="Ferreira P."/>
            <person name="Floudas D."/>
            <person name="Hibbett D.S."/>
            <person name="Canessa P."/>
            <person name="Larrondo L.F."/>
            <person name="James T.Y."/>
            <person name="Seelenfreund D."/>
            <person name="Lobos S."/>
            <person name="Polanco R."/>
            <person name="Tello M."/>
            <person name="Honda Y."/>
            <person name="Watanabe T."/>
            <person name="Watanabe T."/>
            <person name="Ryu J.S."/>
            <person name="Kubicek C.P."/>
            <person name="Schmoll M."/>
            <person name="Gaskell J."/>
            <person name="Hammel K.E."/>
            <person name="St John F.J."/>
            <person name="Vanden Wymelenberg A."/>
            <person name="Sabat G."/>
            <person name="Splinter BonDurant S."/>
            <person name="Syed K."/>
            <person name="Yadav J.S."/>
            <person name="Doddapaneni H."/>
            <person name="Subramanian V."/>
            <person name="Lavin J.L."/>
            <person name="Oguiza J.A."/>
            <person name="Perez G."/>
            <person name="Pisabarro A.G."/>
            <person name="Ramirez L."/>
            <person name="Santoyo F."/>
            <person name="Master E."/>
            <person name="Coutinho P.M."/>
            <person name="Henrissat B."/>
            <person name="Lombard V."/>
            <person name="Magnuson J.K."/>
            <person name="Kuees U."/>
            <person name="Hori C."/>
            <person name="Igarashi K."/>
            <person name="Samejima M."/>
            <person name="Held B.W."/>
            <person name="Barry K.W."/>
            <person name="LaButti K.M."/>
            <person name="Lapidus A."/>
            <person name="Lindquist E.A."/>
            <person name="Lucas S.M."/>
            <person name="Riley R."/>
            <person name="Salamov A.A."/>
            <person name="Hoffmeister D."/>
            <person name="Schwenk D."/>
            <person name="Hadar Y."/>
            <person name="Yarden O."/>
            <person name="de Vries R.P."/>
            <person name="Wiebenga A."/>
            <person name="Stenlid J."/>
            <person name="Eastwood D."/>
            <person name="Grigoriev I.V."/>
            <person name="Berka R.M."/>
            <person name="Blanchette R.A."/>
            <person name="Kersten P."/>
            <person name="Martinez A.T."/>
            <person name="Vicuna R."/>
            <person name="Cullen D."/>
        </authorList>
    </citation>
    <scope>NUCLEOTIDE SEQUENCE [LARGE SCALE GENOMIC DNA]</scope>
    <source>
        <strain evidence="1 2">B</strain>
    </source>
</reference>
<keyword evidence="2" id="KW-1185">Reference proteome</keyword>
<dbReference type="STRING" id="914234.M2RR81"/>
<evidence type="ECO:0000313" key="1">
    <source>
        <dbReference type="EMBL" id="EMD40942.1"/>
    </source>
</evidence>
<proteinExistence type="predicted"/>
<dbReference type="Gene3D" id="2.60.120.620">
    <property type="entry name" value="q2cbj1_9rhob like domain"/>
    <property type="match status" value="1"/>
</dbReference>
<sequence length="789" mass="86261">MNQNNPANAPLPAGASTQEPGIDIRSELEDILSGDLQSSGAFSFHRTYTNTPTPSFTGDGLGPIALPLKAQEVEALKSVAEQAPFGKGERTIVDKNVRDTWQIDASKVHFAHSAWQYFLQKAVEDVCKALGVSVAMSLPRCEPYKLLLYETGSHSEKADDMFATMVIVLPSPFTGGAIRVSHGSASETYDDAPNSAHSTSVLAWYTDVMHKHVLHTWTRTGRDGPLKVVYLLAHKYTRAGLCGSALKGKDTELVAMLAPLMQGADLRLGLATVEYHVTGPAAEEYCSDDLIPEYPLDMAERDETELSLKQGLALTGNGFDLYQISDILTIKHSGYHGSVLVIWTKRNHYELLYCDAGFEQACTELHLAHPQATSVISLTTSSITPGSVNQKCSSLSHRYAQLHRVKGCNATRSVDTFGKATILHGLETFGFDKISWSIESTLENEPRNIVCLQLLDDTEKWAASRSDPELSHRVHSWALQRQNPLLQSLKKPKKGESAFLISLATNHGGMKFMQSTILPQVIASEKTTFMVELAEALLKTEFEEQAESDVQEAVVRALLGTAVSKVNIYKGFKGGRINISNCFMTGRDITAKIAEKALDRATHYINVCLTAGDEEDIGPTFDKLLDLSSVEPQTALTNTEFHKAKVDIMTPGAMHTFAEALDKMREKFALPGSESLDVDSMILRVVGKYAQAVDLSIITRGGSAVPLTVDILDFCLRMHCEIMGRILEPANLFPKNLSKYLLPLILESGNLVRKHGIAPTSPSCAPTFRTVVSSWAEKVLGPKPGDLSV</sequence>
<dbReference type="HOGENOM" id="CLU_007520_1_2_1"/>
<dbReference type="PANTHER" id="PTHR33099">
    <property type="entry name" value="FE2OG DIOXYGENASE DOMAIN-CONTAINING PROTEIN"/>
    <property type="match status" value="1"/>
</dbReference>
<dbReference type="OrthoDB" id="124582at2759"/>
<protein>
    <submittedName>
        <fullName evidence="1">Uncharacterized protein</fullName>
    </submittedName>
</protein>
<gene>
    <name evidence="1" type="ORF">CERSUDRAFT_71185</name>
</gene>
<dbReference type="Proteomes" id="UP000016930">
    <property type="component" value="Unassembled WGS sequence"/>
</dbReference>
<dbReference type="PANTHER" id="PTHR33099:SF7">
    <property type="entry name" value="MYND-TYPE DOMAIN-CONTAINING PROTEIN"/>
    <property type="match status" value="1"/>
</dbReference>
<organism evidence="1 2">
    <name type="scientific">Ceriporiopsis subvermispora (strain B)</name>
    <name type="common">White-rot fungus</name>
    <name type="synonym">Gelatoporia subvermispora</name>
    <dbReference type="NCBI Taxonomy" id="914234"/>
    <lineage>
        <taxon>Eukaryota</taxon>
        <taxon>Fungi</taxon>
        <taxon>Dikarya</taxon>
        <taxon>Basidiomycota</taxon>
        <taxon>Agaricomycotina</taxon>
        <taxon>Agaricomycetes</taxon>
        <taxon>Polyporales</taxon>
        <taxon>Gelatoporiaceae</taxon>
        <taxon>Gelatoporia</taxon>
    </lineage>
</organism>
<accession>M2RR81</accession>
<dbReference type="AlphaFoldDB" id="M2RR81"/>
<dbReference type="EMBL" id="KB445792">
    <property type="protein sequence ID" value="EMD40942.1"/>
    <property type="molecule type" value="Genomic_DNA"/>
</dbReference>
<evidence type="ECO:0000313" key="2">
    <source>
        <dbReference type="Proteomes" id="UP000016930"/>
    </source>
</evidence>